<organism evidence="3 4">
    <name type="scientific">Zea mays</name>
    <name type="common">Maize</name>
    <dbReference type="NCBI Taxonomy" id="4577"/>
    <lineage>
        <taxon>Eukaryota</taxon>
        <taxon>Viridiplantae</taxon>
        <taxon>Streptophyta</taxon>
        <taxon>Embryophyta</taxon>
        <taxon>Tracheophyta</taxon>
        <taxon>Spermatophyta</taxon>
        <taxon>Magnoliopsida</taxon>
        <taxon>Liliopsida</taxon>
        <taxon>Poales</taxon>
        <taxon>Poaceae</taxon>
        <taxon>PACMAD clade</taxon>
        <taxon>Panicoideae</taxon>
        <taxon>Andropogonodae</taxon>
        <taxon>Andropogoneae</taxon>
        <taxon>Tripsacinae</taxon>
        <taxon>Zea</taxon>
    </lineage>
</organism>
<dbReference type="InParanoid" id="A0A804RIB3"/>
<sequence length="136" mass="13889">MLSAAAYLLIFLLHLSASTTCDAASQNHDVHYHPAMMMARRGGPTPQPSPSSVEVAGVVGGAPQPPVSFAVEAGKRDTGAARMMEPSPMPAPRGEGASSESEASATESASDDVSVDYAGPRTHPHDPPAGPAKSID</sequence>
<reference evidence="4" key="1">
    <citation type="journal article" date="2009" name="Science">
        <title>The B73 maize genome: complexity, diversity, and dynamics.</title>
        <authorList>
            <person name="Schnable P.S."/>
            <person name="Ware D."/>
            <person name="Fulton R.S."/>
            <person name="Stein J.C."/>
            <person name="Wei F."/>
            <person name="Pasternak S."/>
            <person name="Liang C."/>
            <person name="Zhang J."/>
            <person name="Fulton L."/>
            <person name="Graves T.A."/>
            <person name="Minx P."/>
            <person name="Reily A.D."/>
            <person name="Courtney L."/>
            <person name="Kruchowski S.S."/>
            <person name="Tomlinson C."/>
            <person name="Strong C."/>
            <person name="Delehaunty K."/>
            <person name="Fronick C."/>
            <person name="Courtney B."/>
            <person name="Rock S.M."/>
            <person name="Belter E."/>
            <person name="Du F."/>
            <person name="Kim K."/>
            <person name="Abbott R.M."/>
            <person name="Cotton M."/>
            <person name="Levy A."/>
            <person name="Marchetto P."/>
            <person name="Ochoa K."/>
            <person name="Jackson S.M."/>
            <person name="Gillam B."/>
            <person name="Chen W."/>
            <person name="Yan L."/>
            <person name="Higginbotham J."/>
            <person name="Cardenas M."/>
            <person name="Waligorski J."/>
            <person name="Applebaum E."/>
            <person name="Phelps L."/>
            <person name="Falcone J."/>
            <person name="Kanchi K."/>
            <person name="Thane T."/>
            <person name="Scimone A."/>
            <person name="Thane N."/>
            <person name="Henke J."/>
            <person name="Wang T."/>
            <person name="Ruppert J."/>
            <person name="Shah N."/>
            <person name="Rotter K."/>
            <person name="Hodges J."/>
            <person name="Ingenthron E."/>
            <person name="Cordes M."/>
            <person name="Kohlberg S."/>
            <person name="Sgro J."/>
            <person name="Delgado B."/>
            <person name="Mead K."/>
            <person name="Chinwalla A."/>
            <person name="Leonard S."/>
            <person name="Crouse K."/>
            <person name="Collura K."/>
            <person name="Kudrna D."/>
            <person name="Currie J."/>
            <person name="He R."/>
            <person name="Angelova A."/>
            <person name="Rajasekar S."/>
            <person name="Mueller T."/>
            <person name="Lomeli R."/>
            <person name="Scara G."/>
            <person name="Ko A."/>
            <person name="Delaney K."/>
            <person name="Wissotski M."/>
            <person name="Lopez G."/>
            <person name="Campos D."/>
            <person name="Braidotti M."/>
            <person name="Ashley E."/>
            <person name="Golser W."/>
            <person name="Kim H."/>
            <person name="Lee S."/>
            <person name="Lin J."/>
            <person name="Dujmic Z."/>
            <person name="Kim W."/>
            <person name="Talag J."/>
            <person name="Zuccolo A."/>
            <person name="Fan C."/>
            <person name="Sebastian A."/>
            <person name="Kramer M."/>
            <person name="Spiegel L."/>
            <person name="Nascimento L."/>
            <person name="Zutavern T."/>
            <person name="Miller B."/>
            <person name="Ambroise C."/>
            <person name="Muller S."/>
            <person name="Spooner W."/>
            <person name="Narechania A."/>
            <person name="Ren L."/>
            <person name="Wei S."/>
            <person name="Kumari S."/>
            <person name="Faga B."/>
            <person name="Levy M.J."/>
            <person name="McMahan L."/>
            <person name="Van Buren P."/>
            <person name="Vaughn M.W."/>
            <person name="Ying K."/>
            <person name="Yeh C.-T."/>
            <person name="Emrich S.J."/>
            <person name="Jia Y."/>
            <person name="Kalyanaraman A."/>
            <person name="Hsia A.-P."/>
            <person name="Barbazuk W.B."/>
            <person name="Baucom R.S."/>
            <person name="Brutnell T.P."/>
            <person name="Carpita N.C."/>
            <person name="Chaparro C."/>
            <person name="Chia J.-M."/>
            <person name="Deragon J.-M."/>
            <person name="Estill J.C."/>
            <person name="Fu Y."/>
            <person name="Jeddeloh J.A."/>
            <person name="Han Y."/>
            <person name="Lee H."/>
            <person name="Li P."/>
            <person name="Lisch D.R."/>
            <person name="Liu S."/>
            <person name="Liu Z."/>
            <person name="Nagel D.H."/>
            <person name="McCann M.C."/>
            <person name="SanMiguel P."/>
            <person name="Myers A.M."/>
            <person name="Nettleton D."/>
            <person name="Nguyen J."/>
            <person name="Penning B.W."/>
            <person name="Ponnala L."/>
            <person name="Schneider K.L."/>
            <person name="Schwartz D.C."/>
            <person name="Sharma A."/>
            <person name="Soderlund C."/>
            <person name="Springer N.M."/>
            <person name="Sun Q."/>
            <person name="Wang H."/>
            <person name="Waterman M."/>
            <person name="Westerman R."/>
            <person name="Wolfgruber T.K."/>
            <person name="Yang L."/>
            <person name="Yu Y."/>
            <person name="Zhang L."/>
            <person name="Zhou S."/>
            <person name="Zhu Q."/>
            <person name="Bennetzen J.L."/>
            <person name="Dawe R.K."/>
            <person name="Jiang J."/>
            <person name="Jiang N."/>
            <person name="Presting G.G."/>
            <person name="Wessler S.R."/>
            <person name="Aluru S."/>
            <person name="Martienssen R.A."/>
            <person name="Clifton S.W."/>
            <person name="McCombie W.R."/>
            <person name="Wing R.A."/>
            <person name="Wilson R.K."/>
        </authorList>
    </citation>
    <scope>NUCLEOTIDE SEQUENCE [LARGE SCALE GENOMIC DNA]</scope>
    <source>
        <strain evidence="4">cv. B73</strain>
    </source>
</reference>
<reference evidence="3" key="3">
    <citation type="submission" date="2021-05" db="UniProtKB">
        <authorList>
            <consortium name="EnsemblPlants"/>
        </authorList>
    </citation>
    <scope>IDENTIFICATION</scope>
    <source>
        <strain evidence="3">cv. B73</strain>
    </source>
</reference>
<protein>
    <submittedName>
        <fullName evidence="3">Uncharacterized protein</fullName>
    </submittedName>
</protein>
<dbReference type="FunCoup" id="A0A804RIB3">
    <property type="interactions" value="166"/>
</dbReference>
<proteinExistence type="predicted"/>
<accession>A0A804RIB3</accession>
<dbReference type="Gramene" id="Zm00001eb416020_T001">
    <property type="protein sequence ID" value="Zm00001eb416020_P001"/>
    <property type="gene ID" value="Zm00001eb416020"/>
</dbReference>
<evidence type="ECO:0000256" key="1">
    <source>
        <dbReference type="SAM" id="MobiDB-lite"/>
    </source>
</evidence>
<evidence type="ECO:0000313" key="3">
    <source>
        <dbReference type="EnsemblPlants" id="Zm00001eb416020_P001"/>
    </source>
</evidence>
<feature type="compositionally biased region" description="Low complexity" evidence="1">
    <location>
        <begin position="94"/>
        <end position="108"/>
    </location>
</feature>
<feature type="chain" id="PRO_5032808512" evidence="2">
    <location>
        <begin position="24"/>
        <end position="136"/>
    </location>
</feature>
<feature type="signal peptide" evidence="2">
    <location>
        <begin position="1"/>
        <end position="23"/>
    </location>
</feature>
<evidence type="ECO:0000313" key="4">
    <source>
        <dbReference type="Proteomes" id="UP000007305"/>
    </source>
</evidence>
<evidence type="ECO:0000256" key="2">
    <source>
        <dbReference type="SAM" id="SignalP"/>
    </source>
</evidence>
<dbReference type="AlphaFoldDB" id="A0A804RIB3"/>
<name>A0A804RIB3_MAIZE</name>
<keyword evidence="4" id="KW-1185">Reference proteome</keyword>
<reference evidence="3" key="2">
    <citation type="submission" date="2019-07" db="EMBL/GenBank/DDBJ databases">
        <authorList>
            <person name="Seetharam A."/>
            <person name="Woodhouse M."/>
            <person name="Cannon E."/>
        </authorList>
    </citation>
    <scope>NUCLEOTIDE SEQUENCE [LARGE SCALE GENOMIC DNA]</scope>
    <source>
        <strain evidence="3">cv. B73</strain>
    </source>
</reference>
<dbReference type="EnsemblPlants" id="Zm00001eb416020_T001">
    <property type="protein sequence ID" value="Zm00001eb416020_P001"/>
    <property type="gene ID" value="Zm00001eb416020"/>
</dbReference>
<keyword evidence="2" id="KW-0732">Signal</keyword>
<dbReference type="Proteomes" id="UP000007305">
    <property type="component" value="Chromosome 10"/>
</dbReference>
<feature type="region of interest" description="Disordered" evidence="1">
    <location>
        <begin position="38"/>
        <end position="136"/>
    </location>
</feature>